<evidence type="ECO:0000259" key="10">
    <source>
        <dbReference type="PROSITE" id="PS50262"/>
    </source>
</evidence>
<evidence type="ECO:0000256" key="3">
    <source>
        <dbReference type="ARBA" id="ARBA00022989"/>
    </source>
</evidence>
<evidence type="ECO:0000256" key="6">
    <source>
        <dbReference type="ARBA" id="ARBA00023170"/>
    </source>
</evidence>
<keyword evidence="2 8" id="KW-0812">Transmembrane</keyword>
<dbReference type="PROSITE" id="PS50262">
    <property type="entry name" value="G_PROTEIN_RECEP_F1_2"/>
    <property type="match status" value="1"/>
</dbReference>
<comment type="subcellular location">
    <subcellularLocation>
        <location evidence="1">Membrane</location>
        <topology evidence="1">Multi-pass membrane protein</topology>
    </subcellularLocation>
</comment>
<comment type="caution">
    <text evidence="11">The sequence shown here is derived from an EMBL/GenBank/DDBJ whole genome shotgun (WGS) entry which is preliminary data.</text>
</comment>
<organism evidence="11 12">
    <name type="scientific">Holothuria leucospilota</name>
    <name type="common">Black long sea cucumber</name>
    <name type="synonym">Mertensiothuria leucospilota</name>
    <dbReference type="NCBI Taxonomy" id="206669"/>
    <lineage>
        <taxon>Eukaryota</taxon>
        <taxon>Metazoa</taxon>
        <taxon>Echinodermata</taxon>
        <taxon>Eleutherozoa</taxon>
        <taxon>Echinozoa</taxon>
        <taxon>Holothuroidea</taxon>
        <taxon>Aspidochirotacea</taxon>
        <taxon>Aspidochirotida</taxon>
        <taxon>Holothuriidae</taxon>
        <taxon>Holothuria</taxon>
    </lineage>
</organism>
<dbReference type="PROSITE" id="PS00237">
    <property type="entry name" value="G_PROTEIN_RECEP_F1_1"/>
    <property type="match status" value="1"/>
</dbReference>
<feature type="transmembrane region" description="Helical" evidence="9">
    <location>
        <begin position="255"/>
        <end position="273"/>
    </location>
</feature>
<evidence type="ECO:0000256" key="7">
    <source>
        <dbReference type="ARBA" id="ARBA00023224"/>
    </source>
</evidence>
<evidence type="ECO:0000256" key="2">
    <source>
        <dbReference type="ARBA" id="ARBA00022692"/>
    </source>
</evidence>
<dbReference type="OrthoDB" id="5953793at2759"/>
<evidence type="ECO:0000256" key="9">
    <source>
        <dbReference type="SAM" id="Phobius"/>
    </source>
</evidence>
<dbReference type="Gene3D" id="1.20.1070.10">
    <property type="entry name" value="Rhodopsin 7-helix transmembrane proteins"/>
    <property type="match status" value="1"/>
</dbReference>
<keyword evidence="4 8" id="KW-0297">G-protein coupled receptor</keyword>
<keyword evidence="6 8" id="KW-0675">Receptor</keyword>
<feature type="transmembrane region" description="Helical" evidence="9">
    <location>
        <begin position="115"/>
        <end position="139"/>
    </location>
</feature>
<evidence type="ECO:0000256" key="8">
    <source>
        <dbReference type="RuleBase" id="RU000688"/>
    </source>
</evidence>
<gene>
    <name evidence="11" type="ORF">HOLleu_03472</name>
</gene>
<sequence>MYYIAGIVLLFVLGLTTNSLIILLITCVRELRNVRNTFILVICASNNVFLIIKAPIDLFGLDFIYRSLSVIRLTHYLLVLLSAISILCVLMISFERWRAVVRPMDITSHNVKTTVVKVMSVFMLATILALPTGFVFTTAENEWCNTTYVIVDKDMLRKVTYYCMVTLYICPLTLICFLYFSMATKLMCQAKRIRECSKLQARHRALRSKVACVVVGLAVLFAVCWLPYHLLFIIYVVDPHFYERPFYSFLLKFRLLIFMSYIVVEPVSLFFLSSRFRNYALKMLCLGGNCAKSTRLQNEGALPAE</sequence>
<dbReference type="Proteomes" id="UP001152320">
    <property type="component" value="Chromosome 1"/>
</dbReference>
<comment type="similarity">
    <text evidence="8">Belongs to the G-protein coupled receptor 1 family.</text>
</comment>
<dbReference type="GO" id="GO:0005886">
    <property type="term" value="C:plasma membrane"/>
    <property type="evidence" value="ECO:0007669"/>
    <property type="project" value="TreeGrafter"/>
</dbReference>
<evidence type="ECO:0000256" key="5">
    <source>
        <dbReference type="ARBA" id="ARBA00023136"/>
    </source>
</evidence>
<dbReference type="PRINTS" id="PR00237">
    <property type="entry name" value="GPCRRHODOPSN"/>
</dbReference>
<dbReference type="InterPro" id="IPR000276">
    <property type="entry name" value="GPCR_Rhodpsn"/>
</dbReference>
<evidence type="ECO:0000256" key="4">
    <source>
        <dbReference type="ARBA" id="ARBA00023040"/>
    </source>
</evidence>
<feature type="transmembrane region" description="Helical" evidence="9">
    <location>
        <begin position="159"/>
        <end position="182"/>
    </location>
</feature>
<name>A0A9Q1CRN2_HOLLE</name>
<feature type="transmembrane region" description="Helical" evidence="9">
    <location>
        <begin position="76"/>
        <end position="94"/>
    </location>
</feature>
<dbReference type="Pfam" id="PF00001">
    <property type="entry name" value="7tm_1"/>
    <property type="match status" value="1"/>
</dbReference>
<dbReference type="PANTHER" id="PTHR45695">
    <property type="entry name" value="LEUCOKININ RECEPTOR-RELATED"/>
    <property type="match status" value="1"/>
</dbReference>
<feature type="transmembrane region" description="Helical" evidence="9">
    <location>
        <begin position="37"/>
        <end position="56"/>
    </location>
</feature>
<dbReference type="SUPFAM" id="SSF81321">
    <property type="entry name" value="Family A G protein-coupled receptor-like"/>
    <property type="match status" value="1"/>
</dbReference>
<protein>
    <submittedName>
        <fullName evidence="11">Bombesin receptor subtype-3</fullName>
    </submittedName>
</protein>
<keyword evidence="12" id="KW-1185">Reference proteome</keyword>
<dbReference type="InterPro" id="IPR017452">
    <property type="entry name" value="GPCR_Rhodpsn_7TM"/>
</dbReference>
<evidence type="ECO:0000313" key="11">
    <source>
        <dbReference type="EMBL" id="KAJ8050317.1"/>
    </source>
</evidence>
<dbReference type="EMBL" id="JAIZAY010000001">
    <property type="protein sequence ID" value="KAJ8050317.1"/>
    <property type="molecule type" value="Genomic_DNA"/>
</dbReference>
<accession>A0A9Q1CRN2</accession>
<keyword evidence="3 9" id="KW-1133">Transmembrane helix</keyword>
<dbReference type="PANTHER" id="PTHR45695:SF9">
    <property type="entry name" value="LEUCOKININ RECEPTOR"/>
    <property type="match status" value="1"/>
</dbReference>
<feature type="domain" description="G-protein coupled receptors family 1 profile" evidence="10">
    <location>
        <begin position="17"/>
        <end position="269"/>
    </location>
</feature>
<dbReference type="AlphaFoldDB" id="A0A9Q1CRN2"/>
<feature type="transmembrane region" description="Helical" evidence="9">
    <location>
        <begin position="210"/>
        <end position="235"/>
    </location>
</feature>
<keyword evidence="7 8" id="KW-0807">Transducer</keyword>
<keyword evidence="5 9" id="KW-0472">Membrane</keyword>
<proteinExistence type="inferred from homology"/>
<evidence type="ECO:0000313" key="12">
    <source>
        <dbReference type="Proteomes" id="UP001152320"/>
    </source>
</evidence>
<reference evidence="11" key="1">
    <citation type="submission" date="2021-10" db="EMBL/GenBank/DDBJ databases">
        <title>Tropical sea cucumber genome reveals ecological adaptation and Cuvierian tubules defense mechanism.</title>
        <authorList>
            <person name="Chen T."/>
        </authorList>
    </citation>
    <scope>NUCLEOTIDE SEQUENCE</scope>
    <source>
        <strain evidence="11">Nanhai2018</strain>
        <tissue evidence="11">Muscle</tissue>
    </source>
</reference>
<dbReference type="GO" id="GO:0004930">
    <property type="term" value="F:G protein-coupled receptor activity"/>
    <property type="evidence" value="ECO:0007669"/>
    <property type="project" value="UniProtKB-KW"/>
</dbReference>
<evidence type="ECO:0000256" key="1">
    <source>
        <dbReference type="ARBA" id="ARBA00004141"/>
    </source>
</evidence>
<feature type="transmembrane region" description="Helical" evidence="9">
    <location>
        <begin position="6"/>
        <end position="25"/>
    </location>
</feature>